<comment type="caution">
    <text evidence="2">The sequence shown here is derived from an EMBL/GenBank/DDBJ whole genome shotgun (WGS) entry which is preliminary data.</text>
</comment>
<keyword evidence="1" id="KW-0812">Transmembrane</keyword>
<dbReference type="OrthoDB" id="3477380at2"/>
<feature type="transmembrane region" description="Helical" evidence="1">
    <location>
        <begin position="26"/>
        <end position="48"/>
    </location>
</feature>
<dbReference type="Proteomes" id="UP000274601">
    <property type="component" value="Unassembled WGS sequence"/>
</dbReference>
<proteinExistence type="predicted"/>
<dbReference type="EMBL" id="RBWU01000003">
    <property type="protein sequence ID" value="RKS74693.1"/>
    <property type="molecule type" value="Genomic_DNA"/>
</dbReference>
<name>A0A495QNY2_9ACTN</name>
<reference evidence="2 3" key="1">
    <citation type="submission" date="2018-10" db="EMBL/GenBank/DDBJ databases">
        <title>Genomic Encyclopedia of Archaeal and Bacterial Type Strains, Phase II (KMG-II): from individual species to whole genera.</title>
        <authorList>
            <person name="Goeker M."/>
        </authorList>
    </citation>
    <scope>NUCLEOTIDE SEQUENCE [LARGE SCALE GENOMIC DNA]</scope>
    <source>
        <strain evidence="2 3">DSM 43383</strain>
    </source>
</reference>
<keyword evidence="3" id="KW-1185">Reference proteome</keyword>
<dbReference type="AlphaFoldDB" id="A0A495QNY2"/>
<accession>A0A495QNY2</accession>
<dbReference type="RefSeq" id="WP_121435099.1">
    <property type="nucleotide sequence ID" value="NZ_RBWU01000003.1"/>
</dbReference>
<gene>
    <name evidence="2" type="ORF">BZB76_3210</name>
</gene>
<evidence type="ECO:0000313" key="2">
    <source>
        <dbReference type="EMBL" id="RKS74693.1"/>
    </source>
</evidence>
<protein>
    <recommendedName>
        <fullName evidence="4">PH (Pleckstrin Homology) domain-containing protein</fullName>
    </recommendedName>
</protein>
<sequence length="199" mass="22145">MTTNQRTRSASGRPDETIGDAPHYRAYLPTGVALVFALMVIGPLIPLWVLVLNPWLPDQLMIIAASLISASLAGLPVRRVVLSPDGRLLITGFGQRIDVDTRELTAITVSRWAHAGFGFAVVHWKGGRFRVWQAMRYQSSPPTRFGRLFRQRPVAEDFRTLVYRLWLSNPSMTVEGVPPPMWWRSPNGGQHPGGVAGLH</sequence>
<feature type="transmembrane region" description="Helical" evidence="1">
    <location>
        <begin position="60"/>
        <end position="77"/>
    </location>
</feature>
<organism evidence="2 3">
    <name type="scientific">Actinomadura pelletieri DSM 43383</name>
    <dbReference type="NCBI Taxonomy" id="1120940"/>
    <lineage>
        <taxon>Bacteria</taxon>
        <taxon>Bacillati</taxon>
        <taxon>Actinomycetota</taxon>
        <taxon>Actinomycetes</taxon>
        <taxon>Streptosporangiales</taxon>
        <taxon>Thermomonosporaceae</taxon>
        <taxon>Actinomadura</taxon>
    </lineage>
</organism>
<keyword evidence="1" id="KW-1133">Transmembrane helix</keyword>
<keyword evidence="1" id="KW-0472">Membrane</keyword>
<evidence type="ECO:0000313" key="3">
    <source>
        <dbReference type="Proteomes" id="UP000274601"/>
    </source>
</evidence>
<evidence type="ECO:0008006" key="4">
    <source>
        <dbReference type="Google" id="ProtNLM"/>
    </source>
</evidence>
<evidence type="ECO:0000256" key="1">
    <source>
        <dbReference type="SAM" id="Phobius"/>
    </source>
</evidence>